<evidence type="ECO:0000313" key="3">
    <source>
        <dbReference type="EMBL" id="TNV86193.1"/>
    </source>
</evidence>
<dbReference type="PANTHER" id="PTHR23084">
    <property type="entry name" value="PHOSPHATIDYLINOSITOL-4-PHOSPHATE 5-KINASE RELATED"/>
    <property type="match status" value="1"/>
</dbReference>
<evidence type="ECO:0000313" key="4">
    <source>
        <dbReference type="Proteomes" id="UP000785679"/>
    </source>
</evidence>
<comment type="caution">
    <text evidence="3">The sequence shown here is derived from an EMBL/GenBank/DDBJ whole genome shotgun (WGS) entry which is preliminary data.</text>
</comment>
<dbReference type="SMART" id="SM00698">
    <property type="entry name" value="MORN"/>
    <property type="match status" value="3"/>
</dbReference>
<evidence type="ECO:0000256" key="1">
    <source>
        <dbReference type="ARBA" id="ARBA00022737"/>
    </source>
</evidence>
<accession>A0A8J8T9F9</accession>
<dbReference type="SUPFAM" id="SSF82185">
    <property type="entry name" value="Histone H3 K4-specific methyltransferase SET7/9 N-terminal domain"/>
    <property type="match status" value="1"/>
</dbReference>
<keyword evidence="2" id="KW-0175">Coiled coil</keyword>
<keyword evidence="1" id="KW-0677">Repeat</keyword>
<dbReference type="OrthoDB" id="296831at2759"/>
<organism evidence="3 4">
    <name type="scientific">Halteria grandinella</name>
    <dbReference type="NCBI Taxonomy" id="5974"/>
    <lineage>
        <taxon>Eukaryota</taxon>
        <taxon>Sar</taxon>
        <taxon>Alveolata</taxon>
        <taxon>Ciliophora</taxon>
        <taxon>Intramacronucleata</taxon>
        <taxon>Spirotrichea</taxon>
        <taxon>Stichotrichia</taxon>
        <taxon>Sporadotrichida</taxon>
        <taxon>Halteriidae</taxon>
        <taxon>Halteria</taxon>
    </lineage>
</organism>
<evidence type="ECO:0000256" key="2">
    <source>
        <dbReference type="SAM" id="Coils"/>
    </source>
</evidence>
<protein>
    <submittedName>
        <fullName evidence="3">Uncharacterized protein</fullName>
    </submittedName>
</protein>
<sequence>MTCNKKIQMESRATPESNEDCKCGRGQKVKFYCDQENCEKHKDNLFFCDYCFNEIMKKREPHFILQIPYLLQDLSSAWDELIDIIKKLQEQLAAHYTPQKELIASLEQTALNQPFSGRLVHRDMERFQKFHEEFQQIIPVVRGYIEENNVGELQQLKGQCTSFGETYQREFEYLMEIGKPTFIFDNYKPCIEKCLIPFYPEESLVRDQLLSLKVKLGQQNIANAQNAGKSHFSNEELAEAVSQLSYKVSVQEAWVNAFASLVGDLQRGAVMVGLCINNQQRGGVGEQLKIIAEQIAQLQEDSKKQSLLQQQVQDLQNSLEFQPQSLQYIQEGIIDSLKLSLSLEFQDKIEKQIITLKDSTNQELKETEERHELVLKNIEQKIVALEEYVRKELRMTVEKFDQLHSKIDHFESLKEMPLAYIEESKEDFAMPISSIHQKQTSDSIKIETFTQSGLDNFLQHIRHQGHDKLVDTALLHGLSLLRLNQFVKRWKQLSQLPYDGQFNLNSGAIYYGQHMDGVRDGYGLLYGTKDGKNPEIFECEWDKGSPITGIWLGIFKNQWSMYEGEIDKTYLRTGTGSWHNENGESYVGEYKKSKWHGNGKIQWKNGSSYEGEWNDHNKSGLGRYTEKKRLL</sequence>
<dbReference type="InterPro" id="IPR003409">
    <property type="entry name" value="MORN"/>
</dbReference>
<reference evidence="3" key="1">
    <citation type="submission" date="2019-06" db="EMBL/GenBank/DDBJ databases">
        <authorList>
            <person name="Zheng W."/>
        </authorList>
    </citation>
    <scope>NUCLEOTIDE SEQUENCE</scope>
    <source>
        <strain evidence="3">QDHG01</strain>
    </source>
</reference>
<dbReference type="EMBL" id="RRYP01001247">
    <property type="protein sequence ID" value="TNV86193.1"/>
    <property type="molecule type" value="Genomic_DNA"/>
</dbReference>
<name>A0A8J8T9F9_HALGN</name>
<dbReference type="Gene3D" id="2.20.110.10">
    <property type="entry name" value="Histone H3 K4-specific methyltransferase SET7/9 N-terminal domain"/>
    <property type="match status" value="1"/>
</dbReference>
<feature type="coiled-coil region" evidence="2">
    <location>
        <begin position="357"/>
        <end position="395"/>
    </location>
</feature>
<keyword evidence="4" id="KW-1185">Reference proteome</keyword>
<proteinExistence type="predicted"/>
<dbReference type="AlphaFoldDB" id="A0A8J8T9F9"/>
<dbReference type="Proteomes" id="UP000785679">
    <property type="component" value="Unassembled WGS sequence"/>
</dbReference>
<gene>
    <name evidence="3" type="ORF">FGO68_gene10738</name>
</gene>
<dbReference type="PANTHER" id="PTHR23084:SF263">
    <property type="entry name" value="MORN REPEAT-CONTAINING PROTEIN 1"/>
    <property type="match status" value="1"/>
</dbReference>